<comment type="caution">
    <text evidence="1">The sequence shown here is derived from an EMBL/GenBank/DDBJ whole genome shotgun (WGS) entry which is preliminary data.</text>
</comment>
<proteinExistence type="predicted"/>
<protein>
    <submittedName>
        <fullName evidence="1">Uncharacterized protein</fullName>
    </submittedName>
</protein>
<dbReference type="NCBIfam" id="NF002769">
    <property type="entry name" value="PRK02853.1"/>
    <property type="match status" value="1"/>
</dbReference>
<dbReference type="InterPro" id="IPR008321">
    <property type="entry name" value="UCP032146"/>
</dbReference>
<evidence type="ECO:0000313" key="2">
    <source>
        <dbReference type="Proteomes" id="UP000245680"/>
    </source>
</evidence>
<gene>
    <name evidence="1" type="ORF">DKT77_09060</name>
</gene>
<dbReference type="AlphaFoldDB" id="A0A2V2LDD4"/>
<dbReference type="Proteomes" id="UP000245680">
    <property type="component" value="Unassembled WGS sequence"/>
</dbReference>
<keyword evidence="2" id="KW-1185">Reference proteome</keyword>
<accession>A0A2V2LDD4</accession>
<name>A0A2V2LDD4_9RHOB</name>
<dbReference type="OrthoDB" id="9798434at2"/>
<organism evidence="1 2">
    <name type="scientific">Meridianimarinicoccus roseus</name>
    <dbReference type="NCBI Taxonomy" id="2072018"/>
    <lineage>
        <taxon>Bacteria</taxon>
        <taxon>Pseudomonadati</taxon>
        <taxon>Pseudomonadota</taxon>
        <taxon>Alphaproteobacteria</taxon>
        <taxon>Rhodobacterales</taxon>
        <taxon>Paracoccaceae</taxon>
        <taxon>Meridianimarinicoccus</taxon>
    </lineage>
</organism>
<dbReference type="EMBL" id="QGKU01000031">
    <property type="protein sequence ID" value="PWR03072.1"/>
    <property type="molecule type" value="Genomic_DNA"/>
</dbReference>
<sequence>MTARLCAVTLEPGDGRAPSPEAAQEQNVAIFDLLEENHFSIPGAPQGPYLLTLGLTGSRLAFDLRCEDGTAAARFTVTLGELRQIVKDYEGICASYYEAVRSKPPAEIEKLDEARRAIHHEGADTLRALLDGHAELDDDTARRLFTLVCALTDSA</sequence>
<dbReference type="Pfam" id="PF06793">
    <property type="entry name" value="UPF0262"/>
    <property type="match status" value="1"/>
</dbReference>
<dbReference type="RefSeq" id="WP_109811378.1">
    <property type="nucleotide sequence ID" value="NZ_QGKU01000031.1"/>
</dbReference>
<reference evidence="1 2" key="1">
    <citation type="submission" date="2018-05" db="EMBL/GenBank/DDBJ databases">
        <title>Rhodobacteraceae gen. nov., sp. nov. isolated from sea water.</title>
        <authorList>
            <person name="Ren Y."/>
        </authorList>
    </citation>
    <scope>NUCLEOTIDE SEQUENCE [LARGE SCALE GENOMIC DNA]</scope>
    <source>
        <strain evidence="1 2">TG-679</strain>
    </source>
</reference>
<evidence type="ECO:0000313" key="1">
    <source>
        <dbReference type="EMBL" id="PWR03072.1"/>
    </source>
</evidence>